<evidence type="ECO:0000313" key="1">
    <source>
        <dbReference type="EMBL" id="GAA2508932.1"/>
    </source>
</evidence>
<organism evidence="1 2">
    <name type="scientific">Streptomyces thermolineatus</name>
    <dbReference type="NCBI Taxonomy" id="44033"/>
    <lineage>
        <taxon>Bacteria</taxon>
        <taxon>Bacillati</taxon>
        <taxon>Actinomycetota</taxon>
        <taxon>Actinomycetes</taxon>
        <taxon>Kitasatosporales</taxon>
        <taxon>Streptomycetaceae</taxon>
        <taxon>Streptomyces</taxon>
    </lineage>
</organism>
<comment type="caution">
    <text evidence="1">The sequence shown here is derived from an EMBL/GenBank/DDBJ whole genome shotgun (WGS) entry which is preliminary data.</text>
</comment>
<proteinExistence type="predicted"/>
<dbReference type="Proteomes" id="UP001501358">
    <property type="component" value="Unassembled WGS sequence"/>
</dbReference>
<name>A0ABP6A480_9ACTN</name>
<evidence type="ECO:0000313" key="2">
    <source>
        <dbReference type="Proteomes" id="UP001501358"/>
    </source>
</evidence>
<accession>A0ABP6A480</accession>
<keyword evidence="2" id="KW-1185">Reference proteome</keyword>
<dbReference type="EMBL" id="BAAATA010000046">
    <property type="protein sequence ID" value="GAA2508932.1"/>
    <property type="molecule type" value="Genomic_DNA"/>
</dbReference>
<gene>
    <name evidence="1" type="ORF">GCM10010406_51750</name>
</gene>
<protein>
    <submittedName>
        <fullName evidence="1">Uncharacterized protein</fullName>
    </submittedName>
</protein>
<reference evidence="2" key="1">
    <citation type="journal article" date="2019" name="Int. J. Syst. Evol. Microbiol.">
        <title>The Global Catalogue of Microorganisms (GCM) 10K type strain sequencing project: providing services to taxonomists for standard genome sequencing and annotation.</title>
        <authorList>
            <consortium name="The Broad Institute Genomics Platform"/>
            <consortium name="The Broad Institute Genome Sequencing Center for Infectious Disease"/>
            <person name="Wu L."/>
            <person name="Ma J."/>
        </authorList>
    </citation>
    <scope>NUCLEOTIDE SEQUENCE [LARGE SCALE GENOMIC DNA]</scope>
    <source>
        <strain evidence="2">JCM 6307</strain>
    </source>
</reference>
<sequence>MAAVAAVAAFLVADGGSGASGGPRPLTADEANRLAITRFRNHQAQGRAVTIAVPGAAGGLTVTGSVDYRRKVGYGVVHGTGRDGSSDGLIRWTPTSVHVRPMTDAPAHAPASPPRSGWYDRPLLSSGSALDTSLSIALGLGGDRPDNAALLPQNGAAWWGREQVDGRRVDVMAGPSSPDRSGTAGNVRYWIGSDGTMYRVRVDVDSQPEPVVIDFDTHAYVPVEPAPGTAPPR</sequence>